<comment type="caution">
    <text evidence="2">The sequence shown here is derived from an EMBL/GenBank/DDBJ whole genome shotgun (WGS) entry which is preliminary data.</text>
</comment>
<organism evidence="2 3">
    <name type="scientific">Saccharomyces cerevisiae x Saccharomyces kudriavzevii (strain VIN7)</name>
    <name type="common">Yeast</name>
    <dbReference type="NCBI Taxonomy" id="1095631"/>
    <lineage>
        <taxon>Eukaryota</taxon>
        <taxon>Fungi</taxon>
        <taxon>Dikarya</taxon>
        <taxon>Ascomycota</taxon>
        <taxon>Saccharomycotina</taxon>
        <taxon>Saccharomycetes</taxon>
        <taxon>Saccharomycetales</taxon>
        <taxon>Saccharomycetaceae</taxon>
        <taxon>Saccharomyces</taxon>
    </lineage>
</organism>
<feature type="compositionally biased region" description="Low complexity" evidence="1">
    <location>
        <begin position="113"/>
        <end position="122"/>
    </location>
</feature>
<keyword evidence="3" id="KW-1185">Reference proteome</keyword>
<gene>
    <name evidence="2" type="ORF">VIN7_5589</name>
</gene>
<dbReference type="OrthoDB" id="4061787at2759"/>
<dbReference type="Proteomes" id="UP000009009">
    <property type="component" value="Unassembled WGS sequence"/>
</dbReference>
<dbReference type="AlphaFoldDB" id="H0GR93"/>
<evidence type="ECO:0000313" key="3">
    <source>
        <dbReference type="Proteomes" id="UP000009009"/>
    </source>
</evidence>
<protein>
    <submittedName>
        <fullName evidence="2">YBR071W-like protein</fullName>
    </submittedName>
</protein>
<reference evidence="2 3" key="1">
    <citation type="journal article" date="2012" name="FEMS Yeast Res.">
        <title>The genome sequence of the wine yeast VIN7 reveals an allotriploid hybrid genome with Saccharomyces cerevisiae and Saccharomyces kudriavzevii origins.</title>
        <authorList>
            <person name="Borneman A.R."/>
            <person name="Desany B.A."/>
            <person name="Riches D."/>
            <person name="Affourtit J.P."/>
            <person name="Forgan A.H."/>
            <person name="Pretorius I.S."/>
            <person name="Egholm M."/>
            <person name="Chambers P.J."/>
        </authorList>
    </citation>
    <scope>NUCLEOTIDE SEQUENCE [LARGE SCALE GENOMIC DNA]</scope>
    <source>
        <strain evidence="2 3">VIN7</strain>
    </source>
</reference>
<proteinExistence type="predicted"/>
<feature type="compositionally biased region" description="Polar residues" evidence="1">
    <location>
        <begin position="26"/>
        <end position="35"/>
    </location>
</feature>
<accession>H0GR93</accession>
<feature type="unsure residue" description="I or L" evidence="2">
    <location>
        <position position="215"/>
    </location>
</feature>
<evidence type="ECO:0000313" key="2">
    <source>
        <dbReference type="EMBL" id="EHN03671.1"/>
    </source>
</evidence>
<name>H0GR93_SACCK</name>
<feature type="region of interest" description="Disordered" evidence="1">
    <location>
        <begin position="95"/>
        <end position="122"/>
    </location>
</feature>
<feature type="region of interest" description="Disordered" evidence="1">
    <location>
        <begin position="1"/>
        <end position="73"/>
    </location>
</feature>
<feature type="compositionally biased region" description="Polar residues" evidence="1">
    <location>
        <begin position="52"/>
        <end position="61"/>
    </location>
</feature>
<evidence type="ECO:0000256" key="1">
    <source>
        <dbReference type="SAM" id="MobiDB-lite"/>
    </source>
</evidence>
<dbReference type="EMBL" id="AGVY01000129">
    <property type="protein sequence ID" value="EHN03671.1"/>
    <property type="molecule type" value="Genomic_DNA"/>
</dbReference>
<sequence>MLRHSKNSGTNSSVDTKKRQSMHLGSKTSLMSLSNEFYHGLSKTKQKKQEDSPPSSSSFTTLNKRRSSQSKLKRSSLLLDETLLKDYHSAMKHMQTNAAKEEKLRSAPSPTQSTRSESDASLSSSKSSISSIFSYDKDYSIHDLLYEDIEEMDRTTNAFKVNNTIAMDESKALFVFCSNESFVKIAPTDALHELKLDTSDTSSNRRTSLDFFLTLANYKTFYLRRWVPH</sequence>
<feature type="compositionally biased region" description="Basic residues" evidence="1">
    <location>
        <begin position="63"/>
        <end position="73"/>
    </location>
</feature>
<dbReference type="HOGENOM" id="CLU_1305732_0_0_1"/>